<gene>
    <name evidence="8" type="ORF">B2M20_16535</name>
</gene>
<dbReference type="GO" id="GO:0022857">
    <property type="term" value="F:transmembrane transporter activity"/>
    <property type="evidence" value="ECO:0007669"/>
    <property type="project" value="InterPro"/>
</dbReference>
<evidence type="ECO:0000313" key="8">
    <source>
        <dbReference type="EMBL" id="OPH81765.1"/>
    </source>
</evidence>
<feature type="coiled-coil region" evidence="2">
    <location>
        <begin position="94"/>
        <end position="159"/>
    </location>
</feature>
<dbReference type="Pfam" id="PF25944">
    <property type="entry name" value="Beta-barrel_RND"/>
    <property type="match status" value="1"/>
</dbReference>
<dbReference type="Pfam" id="PF25876">
    <property type="entry name" value="HH_MFP_RND"/>
    <property type="match status" value="1"/>
</dbReference>
<dbReference type="Gene3D" id="2.40.50.100">
    <property type="match status" value="1"/>
</dbReference>
<dbReference type="Gene3D" id="1.10.287.470">
    <property type="entry name" value="Helix hairpin bin"/>
    <property type="match status" value="1"/>
</dbReference>
<dbReference type="GO" id="GO:0005886">
    <property type="term" value="C:plasma membrane"/>
    <property type="evidence" value="ECO:0007669"/>
    <property type="project" value="TreeGrafter"/>
</dbReference>
<keyword evidence="3" id="KW-0732">Signal</keyword>
<evidence type="ECO:0000256" key="2">
    <source>
        <dbReference type="SAM" id="Coils"/>
    </source>
</evidence>
<dbReference type="Gene3D" id="2.40.30.170">
    <property type="match status" value="1"/>
</dbReference>
<evidence type="ECO:0000259" key="4">
    <source>
        <dbReference type="Pfam" id="PF25876"/>
    </source>
</evidence>
<evidence type="ECO:0000256" key="1">
    <source>
        <dbReference type="ARBA" id="ARBA00009477"/>
    </source>
</evidence>
<dbReference type="InterPro" id="IPR058637">
    <property type="entry name" value="YknX-like_C"/>
</dbReference>
<evidence type="ECO:0000259" key="6">
    <source>
        <dbReference type="Pfam" id="PF25944"/>
    </source>
</evidence>
<dbReference type="RefSeq" id="WP_079448116.1">
    <property type="nucleotide sequence ID" value="NZ_MWPQ01000055.1"/>
</dbReference>
<feature type="domain" description="Multidrug resistance protein MdtA-like barrel-sandwich hybrid" evidence="5">
    <location>
        <begin position="54"/>
        <end position="185"/>
    </location>
</feature>
<dbReference type="Pfam" id="PF25989">
    <property type="entry name" value="YknX_C"/>
    <property type="match status" value="1"/>
</dbReference>
<keyword evidence="9" id="KW-1185">Reference proteome</keyword>
<dbReference type="OrthoDB" id="9816569at2"/>
<accession>A0A1V4HVA1</accession>
<evidence type="ECO:0000256" key="3">
    <source>
        <dbReference type="SAM" id="SignalP"/>
    </source>
</evidence>
<comment type="caution">
    <text evidence="8">The sequence shown here is derived from an EMBL/GenBank/DDBJ whole genome shotgun (WGS) entry which is preliminary data.</text>
</comment>
<comment type="similarity">
    <text evidence="1">Belongs to the membrane fusion protein (MFP) (TC 8.A.1) family.</text>
</comment>
<dbReference type="GO" id="GO:0046677">
    <property type="term" value="P:response to antibiotic"/>
    <property type="evidence" value="ECO:0007669"/>
    <property type="project" value="TreeGrafter"/>
</dbReference>
<dbReference type="EMBL" id="MWPQ01000055">
    <property type="protein sequence ID" value="OPH81765.1"/>
    <property type="molecule type" value="Genomic_DNA"/>
</dbReference>
<dbReference type="Proteomes" id="UP000189940">
    <property type="component" value="Unassembled WGS sequence"/>
</dbReference>
<dbReference type="NCBIfam" id="TIGR01730">
    <property type="entry name" value="RND_mfp"/>
    <property type="match status" value="1"/>
</dbReference>
<dbReference type="AlphaFoldDB" id="A0A1V4HVA1"/>
<evidence type="ECO:0000259" key="7">
    <source>
        <dbReference type="Pfam" id="PF25989"/>
    </source>
</evidence>
<feature type="signal peptide" evidence="3">
    <location>
        <begin position="1"/>
        <end position="21"/>
    </location>
</feature>
<dbReference type="InterPro" id="IPR006143">
    <property type="entry name" value="RND_pump_MFP"/>
</dbReference>
<feature type="chain" id="PRO_5012505633" evidence="3">
    <location>
        <begin position="22"/>
        <end position="370"/>
    </location>
</feature>
<dbReference type="Gene3D" id="2.40.420.20">
    <property type="match status" value="1"/>
</dbReference>
<reference evidence="8 9" key="1">
    <citation type="submission" date="2017-02" db="EMBL/GenBank/DDBJ databases">
        <title>Genome sequence of the nitrite-oxidizing bacterium Nitrobacter vulgaris strain Ab1.</title>
        <authorList>
            <person name="Mellbye B.L."/>
            <person name="Davis E.W."/>
            <person name="Spieck E."/>
            <person name="Chang J.H."/>
            <person name="Bottomley P.J."/>
            <person name="Sayavedra-Soto L.A."/>
        </authorList>
    </citation>
    <scope>NUCLEOTIDE SEQUENCE [LARGE SCALE GENOMIC DNA]</scope>
    <source>
        <strain evidence="8 9">Ab1</strain>
    </source>
</reference>
<feature type="domain" description="Multidrug resistance protein MdtA-like beta-barrel" evidence="6">
    <location>
        <begin position="199"/>
        <end position="287"/>
    </location>
</feature>
<protein>
    <submittedName>
        <fullName evidence="8">Efflux transporter periplasmic adaptor subunit</fullName>
    </submittedName>
</protein>
<dbReference type="InterPro" id="IPR058626">
    <property type="entry name" value="MdtA-like_b-barrel"/>
</dbReference>
<organism evidence="8 9">
    <name type="scientific">Nitrobacter vulgaris</name>
    <dbReference type="NCBI Taxonomy" id="29421"/>
    <lineage>
        <taxon>Bacteria</taxon>
        <taxon>Pseudomonadati</taxon>
        <taxon>Pseudomonadota</taxon>
        <taxon>Alphaproteobacteria</taxon>
        <taxon>Hyphomicrobiales</taxon>
        <taxon>Nitrobacteraceae</taxon>
        <taxon>Nitrobacter</taxon>
    </lineage>
</organism>
<keyword evidence="2" id="KW-0175">Coiled coil</keyword>
<proteinExistence type="inferred from homology"/>
<dbReference type="InterPro" id="IPR058625">
    <property type="entry name" value="MdtA-like_BSH"/>
</dbReference>
<dbReference type="GO" id="GO:0030313">
    <property type="term" value="C:cell envelope"/>
    <property type="evidence" value="ECO:0007669"/>
    <property type="project" value="UniProtKB-SubCell"/>
</dbReference>
<feature type="domain" description="Multidrug resistance protein MdtA-like alpha-helical hairpin" evidence="4">
    <location>
        <begin position="94"/>
        <end position="163"/>
    </location>
</feature>
<name>A0A1V4HVA1_NITVU</name>
<dbReference type="PANTHER" id="PTHR30158:SF3">
    <property type="entry name" value="MULTIDRUG EFFLUX PUMP SUBUNIT ACRA-RELATED"/>
    <property type="match status" value="1"/>
</dbReference>
<feature type="domain" description="YknX-like C-terminal permuted SH3-like" evidence="7">
    <location>
        <begin position="293"/>
        <end position="359"/>
    </location>
</feature>
<dbReference type="InterPro" id="IPR058624">
    <property type="entry name" value="MdtA-like_HH"/>
</dbReference>
<sequence length="370" mass="39702">MAARAKIWFSCLFLISSAALAQQPPTIQVSVVPAEKTALADTTRFVGRIEAIEHVDVRARITGFLEKVEFKDGDRVKQGAPLYQIEKGPFEAAVQQARAAVEKMRALLENANIQKRRADELIKTSAISQATRDDRTASAREAEGNFAAAEADLKTAEINLAYTDITSPIDGRIGRTAVTRGNVVGPNSGVLTTIVSSDPMYVVFPVSQREFLRLKEEGRGTRKQSAKDFNVNIQFSNGAAYGEKGQIDFVDVKVDRATDAVTVRAKIANPNDELVDGQLVHVAVESGKPEERVVVPQAALIADQLGTYVFVIEDSKAVVKRVRLGPTKGGSVVVLEGLTGGEMVVVQGVQGLRQGAAVTASPAQPPVRGL</sequence>
<dbReference type="SUPFAM" id="SSF111369">
    <property type="entry name" value="HlyD-like secretion proteins"/>
    <property type="match status" value="1"/>
</dbReference>
<dbReference type="STRING" id="29421.B2M20_16535"/>
<evidence type="ECO:0000259" key="5">
    <source>
        <dbReference type="Pfam" id="PF25917"/>
    </source>
</evidence>
<evidence type="ECO:0000313" key="9">
    <source>
        <dbReference type="Proteomes" id="UP000189940"/>
    </source>
</evidence>
<dbReference type="PANTHER" id="PTHR30158">
    <property type="entry name" value="ACRA/E-RELATED COMPONENT OF DRUG EFFLUX TRANSPORTER"/>
    <property type="match status" value="1"/>
</dbReference>
<dbReference type="Pfam" id="PF25917">
    <property type="entry name" value="BSH_RND"/>
    <property type="match status" value="1"/>
</dbReference>